<accession>A0AAE4AWN2</accession>
<evidence type="ECO:0000313" key="1">
    <source>
        <dbReference type="EMBL" id="MDQ0363378.1"/>
    </source>
</evidence>
<dbReference type="EMBL" id="JAUSUZ010000001">
    <property type="protein sequence ID" value="MDQ0363378.1"/>
    <property type="molecule type" value="Genomic_DNA"/>
</dbReference>
<evidence type="ECO:0000313" key="2">
    <source>
        <dbReference type="EMBL" id="MDQ0371700.1"/>
    </source>
</evidence>
<gene>
    <name evidence="1" type="ORF">J2S42_000047</name>
    <name evidence="2" type="ORF">J2S42_008448</name>
</gene>
<dbReference type="Proteomes" id="UP001240236">
    <property type="component" value="Unassembled WGS sequence"/>
</dbReference>
<sequence length="102" mass="10900">MVTTTSYGTWANHGDGELTLEAGVATSLGEYANDYDLDALTTAYRDAINDALPDSISLAGSDFYGPAYDTDRDFTGEPADAIREAIASVDFWSLAAKYDKTA</sequence>
<comment type="caution">
    <text evidence="1">The sequence shown here is derived from an EMBL/GenBank/DDBJ whole genome shotgun (WGS) entry which is preliminary data.</text>
</comment>
<dbReference type="AlphaFoldDB" id="A0AAE4AWN2"/>
<proteinExistence type="predicted"/>
<keyword evidence="3" id="KW-1185">Reference proteome</keyword>
<name>A0AAE4AWN2_9ACTN</name>
<evidence type="ECO:0000313" key="3">
    <source>
        <dbReference type="Proteomes" id="UP001240236"/>
    </source>
</evidence>
<dbReference type="EMBL" id="JAUSUZ010000002">
    <property type="protein sequence ID" value="MDQ0371700.1"/>
    <property type="molecule type" value="Genomic_DNA"/>
</dbReference>
<protein>
    <submittedName>
        <fullName evidence="1">Uncharacterized protein</fullName>
    </submittedName>
</protein>
<organism evidence="1 3">
    <name type="scientific">Catenuloplanes indicus</name>
    <dbReference type="NCBI Taxonomy" id="137267"/>
    <lineage>
        <taxon>Bacteria</taxon>
        <taxon>Bacillati</taxon>
        <taxon>Actinomycetota</taxon>
        <taxon>Actinomycetes</taxon>
        <taxon>Micromonosporales</taxon>
        <taxon>Micromonosporaceae</taxon>
        <taxon>Catenuloplanes</taxon>
    </lineage>
</organism>
<dbReference type="RefSeq" id="WP_307233961.1">
    <property type="nucleotide sequence ID" value="NZ_JAUSUZ010000001.1"/>
</dbReference>
<reference evidence="1 3" key="1">
    <citation type="submission" date="2023-07" db="EMBL/GenBank/DDBJ databases">
        <title>Sequencing the genomes of 1000 actinobacteria strains.</title>
        <authorList>
            <person name="Klenk H.-P."/>
        </authorList>
    </citation>
    <scope>NUCLEOTIDE SEQUENCE [LARGE SCALE GENOMIC DNA]</scope>
    <source>
        <strain evidence="1 3">DSM 44709</strain>
    </source>
</reference>